<name>A0A8B0SPB9_9GAMM</name>
<evidence type="ECO:0000313" key="3">
    <source>
        <dbReference type="EMBL" id="QTX12410.1"/>
    </source>
</evidence>
<dbReference type="RefSeq" id="WP_207249801.1">
    <property type="nucleotide sequence ID" value="NZ_JAFMPM010000006.1"/>
</dbReference>
<keyword evidence="4" id="KW-1185">Reference proteome</keyword>
<keyword evidence="1" id="KW-0812">Transmembrane</keyword>
<dbReference type="EMBL" id="JAFMPM010000006">
    <property type="protein sequence ID" value="MBO0612091.1"/>
    <property type="molecule type" value="Genomic_DNA"/>
</dbReference>
<protein>
    <submittedName>
        <fullName evidence="3">Uncharacterized protein</fullName>
    </submittedName>
</protein>
<reference evidence="3" key="2">
    <citation type="submission" date="2021-04" db="EMBL/GenBank/DDBJ databases">
        <title>Complete Genome and methylome analysis of Thiothrix fructosivorans ATCC 49748.</title>
        <authorList>
            <person name="Fomenkov A."/>
            <person name="Sun L."/>
            <person name="Vincze T."/>
            <person name="Grabovich M.Y."/>
            <person name="Roberts R.J."/>
        </authorList>
    </citation>
    <scope>NUCLEOTIDE SEQUENCE</scope>
    <source>
        <strain evidence="3">ATCC 49748</strain>
    </source>
</reference>
<keyword evidence="1" id="KW-1133">Transmembrane helix</keyword>
<dbReference type="EMBL" id="CP072748">
    <property type="protein sequence ID" value="QTX12410.1"/>
    <property type="molecule type" value="Genomic_DNA"/>
</dbReference>
<sequence>MLHVLIIALTIATWMVTNNLLYTAIVLGVGWIAASLLSRVLTWVFYALLIGLVGLYVYAHQTDQSFMLLLWKVIF</sequence>
<evidence type="ECO:0000313" key="4">
    <source>
        <dbReference type="Proteomes" id="UP000664466"/>
    </source>
</evidence>
<keyword evidence="1" id="KW-0472">Membrane</keyword>
<reference evidence="2 4" key="1">
    <citation type="submission" date="2021-03" db="EMBL/GenBank/DDBJ databases">
        <title>Draft genome and methylome analysis of Thiotrix fructosivoruns ATCC 49748.</title>
        <authorList>
            <person name="Fomenkov A."/>
            <person name="Grabovich M.Y."/>
            <person name="Roberts R.J."/>
        </authorList>
    </citation>
    <scope>NUCLEOTIDE SEQUENCE [LARGE SCALE GENOMIC DNA]</scope>
    <source>
        <strain evidence="2 4">ATCC 49748</strain>
    </source>
</reference>
<evidence type="ECO:0000313" key="2">
    <source>
        <dbReference type="EMBL" id="MBO0612091.1"/>
    </source>
</evidence>
<dbReference type="AlphaFoldDB" id="A0A8B0SPB9"/>
<proteinExistence type="predicted"/>
<feature type="transmembrane region" description="Helical" evidence="1">
    <location>
        <begin position="6"/>
        <end position="33"/>
    </location>
</feature>
<evidence type="ECO:0000256" key="1">
    <source>
        <dbReference type="SAM" id="Phobius"/>
    </source>
</evidence>
<organism evidence="3">
    <name type="scientific">Thiothrix fructosivorans</name>
    <dbReference type="NCBI Taxonomy" id="111770"/>
    <lineage>
        <taxon>Bacteria</taxon>
        <taxon>Pseudomonadati</taxon>
        <taxon>Pseudomonadota</taxon>
        <taxon>Gammaproteobacteria</taxon>
        <taxon>Thiotrichales</taxon>
        <taxon>Thiotrichaceae</taxon>
        <taxon>Thiothrix</taxon>
    </lineage>
</organism>
<accession>A0A8B0SPB9</accession>
<gene>
    <name evidence="3" type="ORF">J1836_008835</name>
    <name evidence="2" type="ORF">J1836_03990</name>
</gene>
<dbReference type="Proteomes" id="UP000664466">
    <property type="component" value="Unassembled WGS sequence"/>
</dbReference>
<feature type="transmembrane region" description="Helical" evidence="1">
    <location>
        <begin position="40"/>
        <end position="59"/>
    </location>
</feature>